<reference evidence="8" key="2">
    <citation type="journal article" date="2023" name="IMA Fungus">
        <title>Comparative genomic study of the Penicillium genus elucidates a diverse pangenome and 15 lateral gene transfer events.</title>
        <authorList>
            <person name="Petersen C."/>
            <person name="Sorensen T."/>
            <person name="Nielsen M.R."/>
            <person name="Sondergaard T.E."/>
            <person name="Sorensen J.L."/>
            <person name="Fitzpatrick D.A."/>
            <person name="Frisvad J.C."/>
            <person name="Nielsen K.L."/>
        </authorList>
    </citation>
    <scope>NUCLEOTIDE SEQUENCE</scope>
    <source>
        <strain evidence="8">IBT 29495</strain>
    </source>
</reference>
<feature type="region of interest" description="C-terminal hotdog fold" evidence="4">
    <location>
        <begin position="157"/>
        <end position="304"/>
    </location>
</feature>
<accession>A0A9W9XZW5</accession>
<feature type="active site" description="Proton donor; for dehydratase activity" evidence="4">
    <location>
        <position position="215"/>
    </location>
</feature>
<evidence type="ECO:0000256" key="1">
    <source>
        <dbReference type="ARBA" id="ARBA00022450"/>
    </source>
</evidence>
<dbReference type="InterPro" id="IPR042104">
    <property type="entry name" value="PKS_dehydratase_sf"/>
</dbReference>
<sequence>MLAKDDSSPQSCNRLAPFPSQTALVQDLIQESISKDRAEVTIQSDIQQPGFWEAMNGHRMNQYAVATSSIHADVAFTLSNYLHCRMRPNSTVPVTNIKSMLVKQGLIARKDRSRPQWIQVRAVADGSTGSVQLFWYAVNEQGQRAQDCFATAIAEWGDHVSWLNEWATTAHLVDYAERYRGMQSVVLRGMEATAEITLAANERPDQWTVPPFHIDSVAHLAGFVLNGGNALDPRNNFYVTPGWKSMRFARPLVAGDRYVSYVKMMPIHKSPGFFEGNVFIIQGDTVVGLVEGITFRSFPRLLLDGFFSLPDLKEVSVGQEVVYGSNKLDPRAPAALLHPEVPPGTEPSENESENGVSSTPPTQVPSPDFSAVNLLVQQAMVLISTETEIDPHELTDETEFASIGVDSLLSLVLAQKFGSEFKLEVLSSLFLDCPTIGDFKAWLMDYC</sequence>
<dbReference type="InterPro" id="IPR009081">
    <property type="entry name" value="PP-bd_ACP"/>
</dbReference>
<dbReference type="PROSITE" id="PS52019">
    <property type="entry name" value="PKS_MFAS_DH"/>
    <property type="match status" value="1"/>
</dbReference>
<dbReference type="Gene3D" id="3.10.129.110">
    <property type="entry name" value="Polyketide synthase dehydratase"/>
    <property type="match status" value="2"/>
</dbReference>
<evidence type="ECO:0000256" key="4">
    <source>
        <dbReference type="PROSITE-ProRule" id="PRU01363"/>
    </source>
</evidence>
<dbReference type="Pfam" id="PF00550">
    <property type="entry name" value="PP-binding"/>
    <property type="match status" value="1"/>
</dbReference>
<evidence type="ECO:0000256" key="2">
    <source>
        <dbReference type="ARBA" id="ARBA00022553"/>
    </source>
</evidence>
<proteinExistence type="predicted"/>
<keyword evidence="3" id="KW-0808">Transferase</keyword>
<evidence type="ECO:0000259" key="6">
    <source>
        <dbReference type="PROSITE" id="PS50075"/>
    </source>
</evidence>
<keyword evidence="9" id="KW-1185">Reference proteome</keyword>
<dbReference type="Proteomes" id="UP001149954">
    <property type="component" value="Unassembled WGS sequence"/>
</dbReference>
<evidence type="ECO:0000256" key="5">
    <source>
        <dbReference type="SAM" id="MobiDB-lite"/>
    </source>
</evidence>
<dbReference type="Gene3D" id="1.10.1200.10">
    <property type="entry name" value="ACP-like"/>
    <property type="match status" value="1"/>
</dbReference>
<dbReference type="InterPro" id="IPR049900">
    <property type="entry name" value="PKS_mFAS_DH"/>
</dbReference>
<evidence type="ECO:0000259" key="7">
    <source>
        <dbReference type="PROSITE" id="PS52019"/>
    </source>
</evidence>
<keyword evidence="2" id="KW-0597">Phosphoprotein</keyword>
<dbReference type="InterPro" id="IPR036736">
    <property type="entry name" value="ACP-like_sf"/>
</dbReference>
<feature type="region of interest" description="Disordered" evidence="5">
    <location>
        <begin position="334"/>
        <end position="363"/>
    </location>
</feature>
<reference evidence="8" key="1">
    <citation type="submission" date="2022-12" db="EMBL/GenBank/DDBJ databases">
        <authorList>
            <person name="Petersen C."/>
        </authorList>
    </citation>
    <scope>NUCLEOTIDE SEQUENCE</scope>
    <source>
        <strain evidence="8">IBT 29495</strain>
    </source>
</reference>
<feature type="domain" description="Carrier" evidence="6">
    <location>
        <begin position="370"/>
        <end position="447"/>
    </location>
</feature>
<dbReference type="PROSITE" id="PS50075">
    <property type="entry name" value="CARRIER"/>
    <property type="match status" value="1"/>
</dbReference>
<dbReference type="FunFam" id="1.10.1200.10:FF:000011">
    <property type="entry name" value="Sterigmatocystin biosynthesis polyketide synthase"/>
    <property type="match status" value="1"/>
</dbReference>
<dbReference type="EMBL" id="JAPWDS010000002">
    <property type="protein sequence ID" value="KAJ5513133.1"/>
    <property type="molecule type" value="Genomic_DNA"/>
</dbReference>
<organism evidence="8 9">
    <name type="scientific">Penicillium fimorum</name>
    <dbReference type="NCBI Taxonomy" id="1882269"/>
    <lineage>
        <taxon>Eukaryota</taxon>
        <taxon>Fungi</taxon>
        <taxon>Dikarya</taxon>
        <taxon>Ascomycota</taxon>
        <taxon>Pezizomycotina</taxon>
        <taxon>Eurotiomycetes</taxon>
        <taxon>Eurotiomycetidae</taxon>
        <taxon>Eurotiales</taxon>
        <taxon>Aspergillaceae</taxon>
        <taxon>Penicillium</taxon>
    </lineage>
</organism>
<keyword evidence="1" id="KW-0596">Phosphopantetheine</keyword>
<dbReference type="OrthoDB" id="329835at2759"/>
<evidence type="ECO:0000313" key="8">
    <source>
        <dbReference type="EMBL" id="KAJ5513133.1"/>
    </source>
</evidence>
<dbReference type="GO" id="GO:0044550">
    <property type="term" value="P:secondary metabolite biosynthetic process"/>
    <property type="evidence" value="ECO:0007669"/>
    <property type="project" value="UniProtKB-ARBA"/>
</dbReference>
<feature type="domain" description="PKS/mFAS DH" evidence="7">
    <location>
        <begin position="26"/>
        <end position="304"/>
    </location>
</feature>
<dbReference type="AlphaFoldDB" id="A0A9W9XZW5"/>
<protein>
    <submittedName>
        <fullName evidence="8">Polyketide synthase</fullName>
    </submittedName>
</protein>
<dbReference type="InterPro" id="IPR049551">
    <property type="entry name" value="PKS_DH_C"/>
</dbReference>
<dbReference type="Pfam" id="PF14765">
    <property type="entry name" value="PS-DH"/>
    <property type="match status" value="1"/>
</dbReference>
<name>A0A9W9XZW5_9EURO</name>
<dbReference type="SUPFAM" id="SSF47336">
    <property type="entry name" value="ACP-like"/>
    <property type="match status" value="1"/>
</dbReference>
<dbReference type="GO" id="GO:0016740">
    <property type="term" value="F:transferase activity"/>
    <property type="evidence" value="ECO:0007669"/>
    <property type="project" value="UniProtKB-KW"/>
</dbReference>
<feature type="active site" description="Proton acceptor; for dehydratase activity" evidence="4">
    <location>
        <position position="58"/>
    </location>
</feature>
<feature type="region of interest" description="N-terminal hotdog fold" evidence="4">
    <location>
        <begin position="26"/>
        <end position="144"/>
    </location>
</feature>
<evidence type="ECO:0000256" key="3">
    <source>
        <dbReference type="ARBA" id="ARBA00022679"/>
    </source>
</evidence>
<comment type="caution">
    <text evidence="8">The sequence shown here is derived from an EMBL/GenBank/DDBJ whole genome shotgun (WGS) entry which is preliminary data.</text>
</comment>
<evidence type="ECO:0000313" key="9">
    <source>
        <dbReference type="Proteomes" id="UP001149954"/>
    </source>
</evidence>
<gene>
    <name evidence="8" type="ORF">N7463_002685</name>
</gene>